<evidence type="ECO:0000313" key="1">
    <source>
        <dbReference type="EMBL" id="CDW24095.1"/>
    </source>
</evidence>
<name>A0A0K2TE19_LEPSM</name>
<protein>
    <submittedName>
        <fullName evidence="1">Uncharacterized protein</fullName>
    </submittedName>
</protein>
<sequence>MDSKVKGPNTYVYKTLVYLFYSNSKSFTSPRERNPLSLSMLKMLRYIMLILLLFSREGKMSAFGV</sequence>
<dbReference type="AlphaFoldDB" id="A0A0K2TE19"/>
<proteinExistence type="predicted"/>
<organism evidence="1">
    <name type="scientific">Lepeophtheirus salmonis</name>
    <name type="common">Salmon louse</name>
    <name type="synonym">Caligus salmonis</name>
    <dbReference type="NCBI Taxonomy" id="72036"/>
    <lineage>
        <taxon>Eukaryota</taxon>
        <taxon>Metazoa</taxon>
        <taxon>Ecdysozoa</taxon>
        <taxon>Arthropoda</taxon>
        <taxon>Crustacea</taxon>
        <taxon>Multicrustacea</taxon>
        <taxon>Hexanauplia</taxon>
        <taxon>Copepoda</taxon>
        <taxon>Siphonostomatoida</taxon>
        <taxon>Caligidae</taxon>
        <taxon>Lepeophtheirus</taxon>
    </lineage>
</organism>
<accession>A0A0K2TE19</accession>
<reference evidence="1" key="1">
    <citation type="submission" date="2014-05" db="EMBL/GenBank/DDBJ databases">
        <authorList>
            <person name="Chronopoulou M."/>
        </authorList>
    </citation>
    <scope>NUCLEOTIDE SEQUENCE</scope>
    <source>
        <tissue evidence="1">Whole organism</tissue>
    </source>
</reference>
<dbReference type="EMBL" id="HACA01006734">
    <property type="protein sequence ID" value="CDW24095.1"/>
    <property type="molecule type" value="Transcribed_RNA"/>
</dbReference>